<dbReference type="Gene3D" id="3.40.50.300">
    <property type="entry name" value="P-loop containing nucleotide triphosphate hydrolases"/>
    <property type="match status" value="1"/>
</dbReference>
<dbReference type="AlphaFoldDB" id="A0A921AWD6"/>
<dbReference type="RefSeq" id="WP_304122291.1">
    <property type="nucleotide sequence ID" value="NZ_DYZA01000132.1"/>
</dbReference>
<evidence type="ECO:0000256" key="1">
    <source>
        <dbReference type="ARBA" id="ARBA00022741"/>
    </source>
</evidence>
<reference evidence="4" key="2">
    <citation type="submission" date="2021-09" db="EMBL/GenBank/DDBJ databases">
        <authorList>
            <person name="Gilroy R."/>
        </authorList>
    </citation>
    <scope>NUCLEOTIDE SEQUENCE</scope>
    <source>
        <strain evidence="4">ChiGjej2B2-19336</strain>
    </source>
</reference>
<reference evidence="4" key="1">
    <citation type="journal article" date="2021" name="PeerJ">
        <title>Extensive microbial diversity within the chicken gut microbiome revealed by metagenomics and culture.</title>
        <authorList>
            <person name="Gilroy R."/>
            <person name="Ravi A."/>
            <person name="Getino M."/>
            <person name="Pursley I."/>
            <person name="Horton D.L."/>
            <person name="Alikhan N.F."/>
            <person name="Baker D."/>
            <person name="Gharbi K."/>
            <person name="Hall N."/>
            <person name="Watson M."/>
            <person name="Adriaenssens E.M."/>
            <person name="Foster-Nyarko E."/>
            <person name="Jarju S."/>
            <person name="Secka A."/>
            <person name="Antonio M."/>
            <person name="Oren A."/>
            <person name="Chaudhuri R.R."/>
            <person name="La Ragione R."/>
            <person name="Hildebrand F."/>
            <person name="Pallen M.J."/>
        </authorList>
    </citation>
    <scope>NUCLEOTIDE SEQUENCE</scope>
    <source>
        <strain evidence="4">ChiGjej2B2-19336</strain>
    </source>
</reference>
<dbReference type="InterPro" id="IPR003439">
    <property type="entry name" value="ABC_transporter-like_ATP-bd"/>
</dbReference>
<dbReference type="Pfam" id="PF00005">
    <property type="entry name" value="ABC_tran"/>
    <property type="match status" value="1"/>
</dbReference>
<evidence type="ECO:0000259" key="3">
    <source>
        <dbReference type="PROSITE" id="PS50893"/>
    </source>
</evidence>
<organism evidence="4 5">
    <name type="scientific">Mailhella massiliensis</name>
    <dbReference type="NCBI Taxonomy" id="1903261"/>
    <lineage>
        <taxon>Bacteria</taxon>
        <taxon>Pseudomonadati</taxon>
        <taxon>Thermodesulfobacteriota</taxon>
        <taxon>Desulfovibrionia</taxon>
        <taxon>Desulfovibrionales</taxon>
        <taxon>Desulfovibrionaceae</taxon>
        <taxon>Mailhella</taxon>
    </lineage>
</organism>
<accession>A0A921AWD6</accession>
<keyword evidence="2 4" id="KW-0067">ATP-binding</keyword>
<dbReference type="GO" id="GO:0005886">
    <property type="term" value="C:plasma membrane"/>
    <property type="evidence" value="ECO:0007669"/>
    <property type="project" value="TreeGrafter"/>
</dbReference>
<dbReference type="InterPro" id="IPR027417">
    <property type="entry name" value="P-loop_NTPase"/>
</dbReference>
<proteinExistence type="predicted"/>
<dbReference type="SUPFAM" id="SSF52540">
    <property type="entry name" value="P-loop containing nucleoside triphosphate hydrolases"/>
    <property type="match status" value="1"/>
</dbReference>
<dbReference type="InterPro" id="IPR003593">
    <property type="entry name" value="AAA+_ATPase"/>
</dbReference>
<dbReference type="EMBL" id="DYZA01000132">
    <property type="protein sequence ID" value="HJD97301.1"/>
    <property type="molecule type" value="Genomic_DNA"/>
</dbReference>
<comment type="caution">
    <text evidence="4">The sequence shown here is derived from an EMBL/GenBank/DDBJ whole genome shotgun (WGS) entry which is preliminary data.</text>
</comment>
<dbReference type="PANTHER" id="PTHR24220">
    <property type="entry name" value="IMPORT ATP-BINDING PROTEIN"/>
    <property type="match status" value="1"/>
</dbReference>
<dbReference type="PROSITE" id="PS50893">
    <property type="entry name" value="ABC_TRANSPORTER_2"/>
    <property type="match status" value="1"/>
</dbReference>
<name>A0A921AWD6_9BACT</name>
<feature type="domain" description="ABC transporter" evidence="3">
    <location>
        <begin position="5"/>
        <end position="235"/>
    </location>
</feature>
<dbReference type="GO" id="GO:0022857">
    <property type="term" value="F:transmembrane transporter activity"/>
    <property type="evidence" value="ECO:0007669"/>
    <property type="project" value="TreeGrafter"/>
</dbReference>
<dbReference type="InterPro" id="IPR015854">
    <property type="entry name" value="ABC_transpr_LolD-like"/>
</dbReference>
<dbReference type="Proteomes" id="UP000698963">
    <property type="component" value="Unassembled WGS sequence"/>
</dbReference>
<evidence type="ECO:0000313" key="5">
    <source>
        <dbReference type="Proteomes" id="UP000698963"/>
    </source>
</evidence>
<evidence type="ECO:0000313" key="4">
    <source>
        <dbReference type="EMBL" id="HJD97301.1"/>
    </source>
</evidence>
<dbReference type="GO" id="GO:0005524">
    <property type="term" value="F:ATP binding"/>
    <property type="evidence" value="ECO:0007669"/>
    <property type="project" value="UniProtKB-KW"/>
</dbReference>
<protein>
    <submittedName>
        <fullName evidence="4">ATP-binding cassette domain-containing protein</fullName>
    </submittedName>
</protein>
<dbReference type="SMART" id="SM00382">
    <property type="entry name" value="AAA"/>
    <property type="match status" value="1"/>
</dbReference>
<gene>
    <name evidence="4" type="ORF">K8W16_06625</name>
</gene>
<dbReference type="PANTHER" id="PTHR24220:SF659">
    <property type="entry name" value="TRANSPORTER, PUTATIVE-RELATED"/>
    <property type="match status" value="1"/>
</dbReference>
<keyword evidence="1" id="KW-0547">Nucleotide-binding</keyword>
<evidence type="ECO:0000256" key="2">
    <source>
        <dbReference type="ARBA" id="ARBA00022840"/>
    </source>
</evidence>
<dbReference type="GO" id="GO:0016887">
    <property type="term" value="F:ATP hydrolysis activity"/>
    <property type="evidence" value="ECO:0007669"/>
    <property type="project" value="InterPro"/>
</dbReference>
<sequence>MDNALTLKNVRYSVKDGKGTRLVLDIPEFHLPGGTLAGLYGDSGSGKTTLLHLLCGLVLPDREKGCEIRWGREELSSMPERERDVWRGRHVGMIFQDFQLFPRLSALENVLLPVTFRRFGVPEDILIRAHSLLRRLGIRNLGAAAGVFSRGEQQRVAMARAVLLRPSVLLADEPTASLDRGNAQLVTDEMVDLARSEGCTLLVVTHERAMHGRMDQRFFLERGRLFPVQEGELKVK</sequence>